<dbReference type="Gramene" id="KGN51249">
    <property type="protein sequence ID" value="KGN51249"/>
    <property type="gene ID" value="Csa_5G504110"/>
</dbReference>
<evidence type="ECO:0000313" key="2">
    <source>
        <dbReference type="Proteomes" id="UP000029981"/>
    </source>
</evidence>
<dbReference type="Proteomes" id="UP000029981">
    <property type="component" value="Chromosome 5"/>
</dbReference>
<accession>A0A0A0KQS1</accession>
<gene>
    <name evidence="1" type="ORF">Csa_5G504110</name>
</gene>
<organism evidence="1 2">
    <name type="scientific">Cucumis sativus</name>
    <name type="common">Cucumber</name>
    <dbReference type="NCBI Taxonomy" id="3659"/>
    <lineage>
        <taxon>Eukaryota</taxon>
        <taxon>Viridiplantae</taxon>
        <taxon>Streptophyta</taxon>
        <taxon>Embryophyta</taxon>
        <taxon>Tracheophyta</taxon>
        <taxon>Spermatophyta</taxon>
        <taxon>Magnoliopsida</taxon>
        <taxon>eudicotyledons</taxon>
        <taxon>Gunneridae</taxon>
        <taxon>Pentapetalae</taxon>
        <taxon>rosids</taxon>
        <taxon>fabids</taxon>
        <taxon>Cucurbitales</taxon>
        <taxon>Cucurbitaceae</taxon>
        <taxon>Benincaseae</taxon>
        <taxon>Cucumis</taxon>
    </lineage>
</organism>
<dbReference type="EMBL" id="CM002926">
    <property type="protein sequence ID" value="KGN51249.1"/>
    <property type="molecule type" value="Genomic_DNA"/>
</dbReference>
<protein>
    <submittedName>
        <fullName evidence="1">Uncharacterized protein</fullName>
    </submittedName>
</protein>
<sequence length="83" mass="9226">MIKKDNFEGQDTAGKIVEGELIPIFLRALEIVLIMNLNQASGYSTPCNTKFSLVRSVISLKEQVNWKKTWTSVQGGNNGLRNA</sequence>
<name>A0A0A0KQS1_CUCSA</name>
<dbReference type="AlphaFoldDB" id="A0A0A0KQS1"/>
<proteinExistence type="predicted"/>
<reference evidence="1 2" key="4">
    <citation type="journal article" date="2011" name="BMC Genomics">
        <title>RNA-Seq improves annotation of protein-coding genes in the cucumber genome.</title>
        <authorList>
            <person name="Li Z."/>
            <person name="Zhang Z."/>
            <person name="Yan P."/>
            <person name="Huang S."/>
            <person name="Fei Z."/>
            <person name="Lin K."/>
        </authorList>
    </citation>
    <scope>NUCLEOTIDE SEQUENCE [LARGE SCALE GENOMIC DNA]</scope>
    <source>
        <strain evidence="2">cv. 9930</strain>
    </source>
</reference>
<keyword evidence="2" id="KW-1185">Reference proteome</keyword>
<reference evidence="1 2" key="1">
    <citation type="journal article" date="2009" name="Nat. Genet.">
        <title>The genome of the cucumber, Cucumis sativus L.</title>
        <authorList>
            <person name="Huang S."/>
            <person name="Li R."/>
            <person name="Zhang Z."/>
            <person name="Li L."/>
            <person name="Gu X."/>
            <person name="Fan W."/>
            <person name="Lucas W.J."/>
            <person name="Wang X."/>
            <person name="Xie B."/>
            <person name="Ni P."/>
            <person name="Ren Y."/>
            <person name="Zhu H."/>
            <person name="Li J."/>
            <person name="Lin K."/>
            <person name="Jin W."/>
            <person name="Fei Z."/>
            <person name="Li G."/>
            <person name="Staub J."/>
            <person name="Kilian A."/>
            <person name="van der Vossen E.A."/>
            <person name="Wu Y."/>
            <person name="Guo J."/>
            <person name="He J."/>
            <person name="Jia Z."/>
            <person name="Ren Y."/>
            <person name="Tian G."/>
            <person name="Lu Y."/>
            <person name="Ruan J."/>
            <person name="Qian W."/>
            <person name="Wang M."/>
            <person name="Huang Q."/>
            <person name="Li B."/>
            <person name="Xuan Z."/>
            <person name="Cao J."/>
            <person name="Asan"/>
            <person name="Wu Z."/>
            <person name="Zhang J."/>
            <person name="Cai Q."/>
            <person name="Bai Y."/>
            <person name="Zhao B."/>
            <person name="Han Y."/>
            <person name="Li Y."/>
            <person name="Li X."/>
            <person name="Wang S."/>
            <person name="Shi Q."/>
            <person name="Liu S."/>
            <person name="Cho W.K."/>
            <person name="Kim J.Y."/>
            <person name="Xu Y."/>
            <person name="Heller-Uszynska K."/>
            <person name="Miao H."/>
            <person name="Cheng Z."/>
            <person name="Zhang S."/>
            <person name="Wu J."/>
            <person name="Yang Y."/>
            <person name="Kang H."/>
            <person name="Li M."/>
            <person name="Liang H."/>
            <person name="Ren X."/>
            <person name="Shi Z."/>
            <person name="Wen M."/>
            <person name="Jian M."/>
            <person name="Yang H."/>
            <person name="Zhang G."/>
            <person name="Yang Z."/>
            <person name="Chen R."/>
            <person name="Liu S."/>
            <person name="Li J."/>
            <person name="Ma L."/>
            <person name="Liu H."/>
            <person name="Zhou Y."/>
            <person name="Zhao J."/>
            <person name="Fang X."/>
            <person name="Li G."/>
            <person name="Fang L."/>
            <person name="Li Y."/>
            <person name="Liu D."/>
            <person name="Zheng H."/>
            <person name="Zhang Y."/>
            <person name="Qin N."/>
            <person name="Li Z."/>
            <person name="Yang G."/>
            <person name="Yang S."/>
            <person name="Bolund L."/>
            <person name="Kristiansen K."/>
            <person name="Zheng H."/>
            <person name="Li S."/>
            <person name="Zhang X."/>
            <person name="Yang H."/>
            <person name="Wang J."/>
            <person name="Sun R."/>
            <person name="Zhang B."/>
            <person name="Jiang S."/>
            <person name="Wang J."/>
            <person name="Du Y."/>
            <person name="Li S."/>
        </authorList>
    </citation>
    <scope>NUCLEOTIDE SEQUENCE [LARGE SCALE GENOMIC DNA]</scope>
    <source>
        <strain evidence="2">cv. 9930</strain>
    </source>
</reference>
<evidence type="ECO:0000313" key="1">
    <source>
        <dbReference type="EMBL" id="KGN51249.1"/>
    </source>
</evidence>
<reference evidence="1 2" key="3">
    <citation type="journal article" date="2010" name="BMC Genomics">
        <title>Transcriptome sequencing and comparative analysis of cucumber flowers with different sex types.</title>
        <authorList>
            <person name="Guo S."/>
            <person name="Zheng Y."/>
            <person name="Joung J.G."/>
            <person name="Liu S."/>
            <person name="Zhang Z."/>
            <person name="Crasta O.R."/>
            <person name="Sobral B.W."/>
            <person name="Xu Y."/>
            <person name="Huang S."/>
            <person name="Fei Z."/>
        </authorList>
    </citation>
    <scope>NUCLEOTIDE SEQUENCE [LARGE SCALE GENOMIC DNA]</scope>
    <source>
        <strain evidence="2">cv. 9930</strain>
    </source>
</reference>
<reference evidence="1 2" key="2">
    <citation type="journal article" date="2009" name="PLoS ONE">
        <title>An integrated genetic and cytogenetic map of the cucumber genome.</title>
        <authorList>
            <person name="Ren Y."/>
            <person name="Zhang Z."/>
            <person name="Liu J."/>
            <person name="Staub J.E."/>
            <person name="Han Y."/>
            <person name="Cheng Z."/>
            <person name="Li X."/>
            <person name="Lu J."/>
            <person name="Miao H."/>
            <person name="Kang H."/>
            <person name="Xie B."/>
            <person name="Gu X."/>
            <person name="Wang X."/>
            <person name="Du Y."/>
            <person name="Jin W."/>
            <person name="Huang S."/>
        </authorList>
    </citation>
    <scope>NUCLEOTIDE SEQUENCE [LARGE SCALE GENOMIC DNA]</scope>
    <source>
        <strain evidence="2">cv. 9930</strain>
    </source>
</reference>